<comment type="caution">
    <text evidence="1">The sequence shown here is derived from an EMBL/GenBank/DDBJ whole genome shotgun (WGS) entry which is preliminary data.</text>
</comment>
<evidence type="ECO:0000313" key="1">
    <source>
        <dbReference type="EMBL" id="KAL0483179.1"/>
    </source>
</evidence>
<proteinExistence type="predicted"/>
<dbReference type="AlphaFoldDB" id="A0AAW2Z2N0"/>
<accession>A0AAW2Z2N0</accession>
<protein>
    <submittedName>
        <fullName evidence="1">Actin</fullName>
    </submittedName>
</protein>
<name>A0AAW2Z2N0_9EUKA</name>
<evidence type="ECO:0000313" key="2">
    <source>
        <dbReference type="Proteomes" id="UP001431209"/>
    </source>
</evidence>
<reference evidence="1 2" key="1">
    <citation type="submission" date="2024-03" db="EMBL/GenBank/DDBJ databases">
        <title>The Acrasis kona genome and developmental transcriptomes reveal deep origins of eukaryotic multicellular pathways.</title>
        <authorList>
            <person name="Sheikh S."/>
            <person name="Fu C.-J."/>
            <person name="Brown M.W."/>
            <person name="Baldauf S.L."/>
        </authorList>
    </citation>
    <scope>NUCLEOTIDE SEQUENCE [LARGE SCALE GENOMIC DNA]</scope>
    <source>
        <strain evidence="1 2">ATCC MYA-3509</strain>
    </source>
</reference>
<dbReference type="EMBL" id="JAOPGA020000943">
    <property type="protein sequence ID" value="KAL0483179.1"/>
    <property type="molecule type" value="Genomic_DNA"/>
</dbReference>
<sequence>MMPGFSYDGLFKTIDLEQRGRVYILMYGDPIKDVASGYCDRHAVMMIDIMGHTDEEALRGYHIHLRSKHPLVRDDDNHIIYLSGGGLGVYKNDPKLRRFYDLGVVDLSNIGAEEGCEFEQISLHFYLLAIKLFNKMCEEDGKVRYCKLTGCDEKTCPHVVLWSGTINSQSFASRMAKTLGLDQTQFMPGEQFKGMINAYMYARKSLKDSSQARK</sequence>
<organism evidence="1 2">
    <name type="scientific">Acrasis kona</name>
    <dbReference type="NCBI Taxonomy" id="1008807"/>
    <lineage>
        <taxon>Eukaryota</taxon>
        <taxon>Discoba</taxon>
        <taxon>Heterolobosea</taxon>
        <taxon>Tetramitia</taxon>
        <taxon>Eutetramitia</taxon>
        <taxon>Acrasidae</taxon>
        <taxon>Acrasis</taxon>
    </lineage>
</organism>
<dbReference type="Proteomes" id="UP001431209">
    <property type="component" value="Unassembled WGS sequence"/>
</dbReference>
<gene>
    <name evidence="1" type="ORF">AKO1_014823</name>
</gene>
<keyword evidence="2" id="KW-1185">Reference proteome</keyword>